<accession>A0A177DCP3</accession>
<organism evidence="2 3">
    <name type="scientific">Alternaria alternata</name>
    <name type="common">Alternaria rot fungus</name>
    <name type="synonym">Torula alternata</name>
    <dbReference type="NCBI Taxonomy" id="5599"/>
    <lineage>
        <taxon>Eukaryota</taxon>
        <taxon>Fungi</taxon>
        <taxon>Dikarya</taxon>
        <taxon>Ascomycota</taxon>
        <taxon>Pezizomycotina</taxon>
        <taxon>Dothideomycetes</taxon>
        <taxon>Pleosporomycetidae</taxon>
        <taxon>Pleosporales</taxon>
        <taxon>Pleosporineae</taxon>
        <taxon>Pleosporaceae</taxon>
        <taxon>Alternaria</taxon>
        <taxon>Alternaria sect. Alternaria</taxon>
        <taxon>Alternaria alternata complex</taxon>
    </lineage>
</organism>
<dbReference type="VEuPathDB" id="FungiDB:CC77DRAFT_259340"/>
<feature type="region of interest" description="Disordered" evidence="1">
    <location>
        <begin position="1"/>
        <end position="45"/>
    </location>
</feature>
<dbReference type="Proteomes" id="UP000077248">
    <property type="component" value="Unassembled WGS sequence"/>
</dbReference>
<dbReference type="OMA" id="FTIYATI"/>
<dbReference type="PANTHER" id="PTHR38696">
    <property type="entry name" value="MEDIATOR OF RNA POLYMERASE II TRANSCRIPTION SUBUNIT 13"/>
    <property type="match status" value="1"/>
</dbReference>
<evidence type="ECO:0000313" key="3">
    <source>
        <dbReference type="Proteomes" id="UP000077248"/>
    </source>
</evidence>
<feature type="compositionally biased region" description="Low complexity" evidence="1">
    <location>
        <begin position="34"/>
        <end position="45"/>
    </location>
</feature>
<dbReference type="KEGG" id="aalt:CC77DRAFT_259340"/>
<gene>
    <name evidence="2" type="ORF">CC77DRAFT_259340</name>
</gene>
<reference evidence="2 3" key="1">
    <citation type="submission" date="2016-05" db="EMBL/GenBank/DDBJ databases">
        <title>Comparative analysis of secretome profiles of manganese(II)-oxidizing ascomycete fungi.</title>
        <authorList>
            <consortium name="DOE Joint Genome Institute"/>
            <person name="Zeiner C.A."/>
            <person name="Purvine S.O."/>
            <person name="Zink E.M."/>
            <person name="Wu S."/>
            <person name="Pasa-Tolic L."/>
            <person name="Chaput D.L."/>
            <person name="Haridas S."/>
            <person name="Grigoriev I.V."/>
            <person name="Santelli C.M."/>
            <person name="Hansel C.M."/>
        </authorList>
    </citation>
    <scope>NUCLEOTIDE SEQUENCE [LARGE SCALE GENOMIC DNA]</scope>
    <source>
        <strain evidence="2 3">SRC1lrK2f</strain>
    </source>
</reference>
<dbReference type="STRING" id="5599.A0A177DCP3"/>
<evidence type="ECO:0000313" key="2">
    <source>
        <dbReference type="EMBL" id="OAG17475.1"/>
    </source>
</evidence>
<dbReference type="AlphaFoldDB" id="A0A177DCP3"/>
<dbReference type="PANTHER" id="PTHR38696:SF1">
    <property type="entry name" value="MEDIATOR OF RNA POLYMERASE II TRANSCRIPTION SUBUNIT 13"/>
    <property type="match status" value="1"/>
</dbReference>
<protein>
    <submittedName>
        <fullName evidence="2">Uncharacterized protein</fullName>
    </submittedName>
</protein>
<dbReference type="RefSeq" id="XP_018382896.1">
    <property type="nucleotide sequence ID" value="XM_018530889.1"/>
</dbReference>
<proteinExistence type="predicted"/>
<keyword evidence="3" id="KW-1185">Reference proteome</keyword>
<dbReference type="GeneID" id="29116483"/>
<sequence>MFDKLRGKSPSSHSKGESIDDTPNDLSAPPPPAYTAASSSGSASSAPVQTRFASLSLHKEDRLRFLRFPEPIISSCRATVLRTWPQGIDEERRYANSQEIKLNGYPWRGHGKEGVHARRLMNGLLATLHASGWLLTLNTDISKSAVDKDTLLFRYQSPPPSPHEWCVVSFSRQDRLRFMDAPASLYSSLPSRVGANWISASEQHSPGIWEFKLKGYPWQASGEETMRVRELLIALVEMLEEEGWSVYASIDQKSSGGQGVSETDTWHCCRAKGWEKGMPVYLR</sequence>
<name>A0A177DCP3_ALTAL</name>
<dbReference type="EMBL" id="KV441486">
    <property type="protein sequence ID" value="OAG17475.1"/>
    <property type="molecule type" value="Genomic_DNA"/>
</dbReference>
<evidence type="ECO:0000256" key="1">
    <source>
        <dbReference type="SAM" id="MobiDB-lite"/>
    </source>
</evidence>